<dbReference type="OrthoDB" id="2016903at2759"/>
<keyword evidence="7" id="KW-1015">Disulfide bond</keyword>
<feature type="chain" id="PRO_5017852187" description="Alpha-mannosidase" evidence="10">
    <location>
        <begin position="22"/>
        <end position="982"/>
    </location>
</feature>
<dbReference type="InterPro" id="IPR000602">
    <property type="entry name" value="Glyco_hydro_38_N"/>
</dbReference>
<dbReference type="SMART" id="SM00872">
    <property type="entry name" value="Alpha-mann_mid"/>
    <property type="match status" value="1"/>
</dbReference>
<organism evidence="12 13">
    <name type="scientific">Tieghemostelium lacteum</name>
    <name type="common">Slime mold</name>
    <name type="synonym">Dictyostelium lacteum</name>
    <dbReference type="NCBI Taxonomy" id="361077"/>
    <lineage>
        <taxon>Eukaryota</taxon>
        <taxon>Amoebozoa</taxon>
        <taxon>Evosea</taxon>
        <taxon>Eumycetozoa</taxon>
        <taxon>Dictyostelia</taxon>
        <taxon>Dictyosteliales</taxon>
        <taxon>Raperosteliaceae</taxon>
        <taxon>Tieghemostelium</taxon>
    </lineage>
</organism>
<dbReference type="GO" id="GO:0005764">
    <property type="term" value="C:lysosome"/>
    <property type="evidence" value="ECO:0007669"/>
    <property type="project" value="TreeGrafter"/>
</dbReference>
<feature type="domain" description="Glycoside hydrolase family 38 central" evidence="11">
    <location>
        <begin position="357"/>
        <end position="431"/>
    </location>
</feature>
<comment type="similarity">
    <text evidence="2 10">Belongs to the glycosyl hydrolase 38 family.</text>
</comment>
<dbReference type="InterPro" id="IPR050843">
    <property type="entry name" value="Glycosyl_Hydrlase_38"/>
</dbReference>
<dbReference type="FunFam" id="1.20.1270.50:FF:000003">
    <property type="entry name" value="Alpha-mannosidase"/>
    <property type="match status" value="1"/>
</dbReference>
<reference evidence="12 13" key="1">
    <citation type="submission" date="2015-12" db="EMBL/GenBank/DDBJ databases">
        <title>Dictyostelia acquired genes for synthesis and detection of signals that induce cell-type specialization by lateral gene transfer from prokaryotes.</title>
        <authorList>
            <person name="Gloeckner G."/>
            <person name="Schaap P."/>
        </authorList>
    </citation>
    <scope>NUCLEOTIDE SEQUENCE [LARGE SCALE GENOMIC DNA]</scope>
    <source>
        <strain evidence="12 13">TK</strain>
    </source>
</reference>
<evidence type="ECO:0000256" key="5">
    <source>
        <dbReference type="ARBA" id="ARBA00022801"/>
    </source>
</evidence>
<dbReference type="SUPFAM" id="SSF88713">
    <property type="entry name" value="Glycoside hydrolase/deacetylase"/>
    <property type="match status" value="1"/>
</dbReference>
<dbReference type="OMA" id="FIWRPSK"/>
<dbReference type="InterPro" id="IPR015341">
    <property type="entry name" value="Glyco_hydro_38_cen"/>
</dbReference>
<keyword evidence="13" id="KW-1185">Reference proteome</keyword>
<dbReference type="SUPFAM" id="SSF88688">
    <property type="entry name" value="Families 57/38 glycoside transferase middle domain"/>
    <property type="match status" value="1"/>
</dbReference>
<evidence type="ECO:0000256" key="7">
    <source>
        <dbReference type="ARBA" id="ARBA00023157"/>
    </source>
</evidence>
<dbReference type="STRING" id="361077.A0A151ZIT8"/>
<dbReference type="GO" id="GO:0004559">
    <property type="term" value="F:alpha-mannosidase activity"/>
    <property type="evidence" value="ECO:0007669"/>
    <property type="project" value="UniProtKB-EC"/>
</dbReference>
<keyword evidence="9 10" id="KW-0326">Glycosidase</keyword>
<accession>A0A151ZIT8</accession>
<comment type="catalytic activity">
    <reaction evidence="1">
        <text>Hydrolysis of terminal, non-reducing alpha-D-mannose residues in alpha-D-mannosides.</text>
        <dbReference type="EC" id="3.2.1.24"/>
    </reaction>
</comment>
<keyword evidence="6 10" id="KW-0862">Zinc</keyword>
<keyword evidence="5 10" id="KW-0378">Hydrolase</keyword>
<evidence type="ECO:0000256" key="6">
    <source>
        <dbReference type="ARBA" id="ARBA00022833"/>
    </source>
</evidence>
<dbReference type="Proteomes" id="UP000076078">
    <property type="component" value="Unassembled WGS sequence"/>
</dbReference>
<keyword evidence="10" id="KW-0732">Signal</keyword>
<dbReference type="FunCoup" id="A0A151ZIT8">
    <property type="interactions" value="34"/>
</dbReference>
<evidence type="ECO:0000256" key="9">
    <source>
        <dbReference type="ARBA" id="ARBA00023295"/>
    </source>
</evidence>
<dbReference type="Gene3D" id="2.60.40.1180">
    <property type="entry name" value="Golgi alpha-mannosidase II"/>
    <property type="match status" value="1"/>
</dbReference>
<dbReference type="Gene3D" id="1.20.1270.50">
    <property type="entry name" value="Glycoside hydrolase family 38, central domain"/>
    <property type="match status" value="2"/>
</dbReference>
<dbReference type="CDD" id="cd10810">
    <property type="entry name" value="GH38N_AMII_LAM_like"/>
    <property type="match status" value="1"/>
</dbReference>
<comment type="caution">
    <text evidence="12">The sequence shown here is derived from an EMBL/GenBank/DDBJ whole genome shotgun (WGS) entry which is preliminary data.</text>
</comment>
<dbReference type="GO" id="GO:0046872">
    <property type="term" value="F:metal ion binding"/>
    <property type="evidence" value="ECO:0007669"/>
    <property type="project" value="UniProtKB-KW"/>
</dbReference>
<dbReference type="FunFam" id="1.20.1270.50:FF:000002">
    <property type="entry name" value="Alpha-mannosidase"/>
    <property type="match status" value="1"/>
</dbReference>
<dbReference type="Pfam" id="PF09261">
    <property type="entry name" value="Alpha-mann_mid"/>
    <property type="match status" value="1"/>
</dbReference>
<dbReference type="GO" id="GO:0006013">
    <property type="term" value="P:mannose metabolic process"/>
    <property type="evidence" value="ECO:0007669"/>
    <property type="project" value="InterPro"/>
</dbReference>
<dbReference type="PANTHER" id="PTHR11607:SF3">
    <property type="entry name" value="LYSOSOMAL ALPHA-MANNOSIDASE"/>
    <property type="match status" value="1"/>
</dbReference>
<sequence length="982" mass="111684">MIIKYYYILLLLVILISCTLSLNIKPQNKLNKPKVNLKSDQLNVHIVAHTHDDVGWLKTVDEYYYGANMSIQFAGVQYTLDSAITSLLENPERKFIYVEIAFFERWWNEQTSYTQQLVQQLVASGQLEFINGGWCMNDEATTYYDDIIDQMTLGHQFLYNNFGIMPSIGWHIDPFGHSSTMASLFGNMGYDAFIIGRMDYQDIGERLINKEMEFMWRSSESTPQYQIFTSVLRAMYCTPSGFDFEQGDPPIQDDPTLFDYNVYERAEAFVQVALEYATHFRTNNVLIPFGCDFAYMNANMYFKNIDKLIEHINANSSYGINLLYSTPSIYIDAVNRAGLTWEVKTDDLFPYADDQYSYWTGYFTSRPALKGYVRQNNALLHVMEQLLVTSNSQSMVQDIMVMRQAMGVLQHHDAVSGTEQQHVADDYAERLSIGNTATLQTMNQLVGQLLQKGKTAAPEFTFCPLLNESICPSTNPLSSGSSVPVVIYNSLSWTRYEQVKIPIPLVNVQVTNSSGQVIPSQILSYSSNTSILVFYVMVPPLGYSSFVIAPASNDDEDATKLENKYYSKPVKQDLIVLENSKVIALFDQLGNIMSITNKTSGQYINVTQEYLYYLPSFGTDETTQCSGAYIFLPIGTTAYQYNNNTPGITVSQGPIVQTLTRYWSDTMIQTYLLYVDSDHLETEEVVGPIDISDGIGKEVISRFTTSLQTDQTWYSDSNGMEMQKRVINYRPSWNLTVVQPVSGNYVPVNNIAFIQDVNQQVQFTVLTDRSRGCASLDNGEIEFMLHRRTLYDDQRGVGEPMNESTQIITTTKLIFHDISTRAQSHYRPQAQSISNPLYPMFTTTSMSSTLWPQQYSSSYSPLTGDLPEGLKIQTLQWVDSTMDAVLLRIQNIYQLDGQDTEDPQTVQIDLSQLFNSLKISSVTEMNLTGVMKYSNINRLQWNTTTPLPTSKLSKVFREKEDSQSSFVYEISPMDIRTFMVTF</sequence>
<dbReference type="EC" id="3.2.1.-" evidence="10"/>
<keyword evidence="8" id="KW-0325">Glycoprotein</keyword>
<gene>
    <name evidence="12" type="ORF">DLAC_05287</name>
</gene>
<dbReference type="Gene3D" id="2.70.98.30">
    <property type="entry name" value="Golgi alpha-mannosidase II, domain 4"/>
    <property type="match status" value="1"/>
</dbReference>
<dbReference type="Gene3D" id="2.60.40.1360">
    <property type="match status" value="1"/>
</dbReference>
<evidence type="ECO:0000256" key="8">
    <source>
        <dbReference type="ARBA" id="ARBA00023180"/>
    </source>
</evidence>
<dbReference type="Pfam" id="PF01074">
    <property type="entry name" value="Glyco_hydro_38N"/>
    <property type="match status" value="1"/>
</dbReference>
<evidence type="ECO:0000256" key="2">
    <source>
        <dbReference type="ARBA" id="ARBA00009792"/>
    </source>
</evidence>
<dbReference type="InterPro" id="IPR011682">
    <property type="entry name" value="Glyco_hydro_38_C"/>
</dbReference>
<dbReference type="InterPro" id="IPR011330">
    <property type="entry name" value="Glyco_hydro/deAcase_b/a-brl"/>
</dbReference>
<dbReference type="InParanoid" id="A0A151ZIT8"/>
<dbReference type="EMBL" id="LODT01000025">
    <property type="protein sequence ID" value="KYQ93883.1"/>
    <property type="molecule type" value="Genomic_DNA"/>
</dbReference>
<comment type="cofactor">
    <cofactor evidence="10">
        <name>Zn(2+)</name>
        <dbReference type="ChEBI" id="CHEBI:29105"/>
    </cofactor>
    <text evidence="10">Binds 1 zinc ion per subunit.</text>
</comment>
<dbReference type="GO" id="GO:0030246">
    <property type="term" value="F:carbohydrate binding"/>
    <property type="evidence" value="ECO:0007669"/>
    <property type="project" value="InterPro"/>
</dbReference>
<proteinExistence type="inferred from homology"/>
<evidence type="ECO:0000256" key="3">
    <source>
        <dbReference type="ARBA" id="ARBA00012752"/>
    </source>
</evidence>
<dbReference type="PROSITE" id="PS51257">
    <property type="entry name" value="PROKAR_LIPOPROTEIN"/>
    <property type="match status" value="1"/>
</dbReference>
<dbReference type="FunFam" id="2.60.40.1180:FF:000082">
    <property type="entry name" value="Alpha-mannosidase"/>
    <property type="match status" value="1"/>
</dbReference>
<dbReference type="FunFam" id="3.20.110.10:FF:000001">
    <property type="entry name" value="Alpha-mannosidase"/>
    <property type="match status" value="1"/>
</dbReference>
<dbReference type="Gene3D" id="3.20.110.10">
    <property type="entry name" value="Glycoside hydrolase 38, N terminal domain"/>
    <property type="match status" value="1"/>
</dbReference>
<evidence type="ECO:0000256" key="10">
    <source>
        <dbReference type="RuleBase" id="RU361199"/>
    </source>
</evidence>
<protein>
    <recommendedName>
        <fullName evidence="3 10">Alpha-mannosidase</fullName>
        <ecNumber evidence="10">3.2.1.-</ecNumber>
    </recommendedName>
</protein>
<dbReference type="InterPro" id="IPR037094">
    <property type="entry name" value="Glyco_hydro_38_cen_sf"/>
</dbReference>
<feature type="signal peptide" evidence="10">
    <location>
        <begin position="1"/>
        <end position="21"/>
    </location>
</feature>
<dbReference type="InterPro" id="IPR011013">
    <property type="entry name" value="Gal_mutarotase_sf_dom"/>
</dbReference>
<evidence type="ECO:0000259" key="11">
    <source>
        <dbReference type="SMART" id="SM00872"/>
    </source>
</evidence>
<dbReference type="Pfam" id="PF07748">
    <property type="entry name" value="Glyco_hydro_38C"/>
    <property type="match status" value="1"/>
</dbReference>
<dbReference type="InterPro" id="IPR013780">
    <property type="entry name" value="Glyco_hydro_b"/>
</dbReference>
<dbReference type="InterPro" id="IPR028995">
    <property type="entry name" value="Glyco_hydro_57/38_cen_sf"/>
</dbReference>
<dbReference type="PANTHER" id="PTHR11607">
    <property type="entry name" value="ALPHA-MANNOSIDASE"/>
    <property type="match status" value="1"/>
</dbReference>
<evidence type="ECO:0000256" key="1">
    <source>
        <dbReference type="ARBA" id="ARBA00000365"/>
    </source>
</evidence>
<dbReference type="InterPro" id="IPR027291">
    <property type="entry name" value="Glyco_hydro_38_N_sf"/>
</dbReference>
<evidence type="ECO:0000256" key="4">
    <source>
        <dbReference type="ARBA" id="ARBA00022723"/>
    </source>
</evidence>
<evidence type="ECO:0000313" key="12">
    <source>
        <dbReference type="EMBL" id="KYQ93883.1"/>
    </source>
</evidence>
<evidence type="ECO:0000313" key="13">
    <source>
        <dbReference type="Proteomes" id="UP000076078"/>
    </source>
</evidence>
<dbReference type="AlphaFoldDB" id="A0A151ZIT8"/>
<name>A0A151ZIT8_TIELA</name>
<keyword evidence="4 10" id="KW-0479">Metal-binding</keyword>
<dbReference type="SUPFAM" id="SSF74650">
    <property type="entry name" value="Galactose mutarotase-like"/>
    <property type="match status" value="1"/>
</dbReference>